<evidence type="ECO:0000313" key="3">
    <source>
        <dbReference type="Proteomes" id="UP000663879"/>
    </source>
</evidence>
<dbReference type="OrthoDB" id="10056483at2759"/>
<proteinExistence type="predicted"/>
<protein>
    <submittedName>
        <fullName evidence="2">Uncharacterized protein</fullName>
    </submittedName>
</protein>
<gene>
    <name evidence="2" type="ORF">OXX778_LOCUS22044</name>
</gene>
<accession>A0A814QMF8</accession>
<evidence type="ECO:0000313" key="2">
    <source>
        <dbReference type="EMBL" id="CAF1121042.1"/>
    </source>
</evidence>
<name>A0A814QMF8_9BILA</name>
<dbReference type="Proteomes" id="UP000663879">
    <property type="component" value="Unassembled WGS sequence"/>
</dbReference>
<sequence>MAHIKSKPATITSRVLQGLRRGYKNSIIKNFNSILKLQYNVDNVSKWSSEWSTELNAENCKVLHIGYTNKYFDYDILTDGKSRKREDIGVYINDDFKWDVQVRNYATKTNRVLGMIRKTFKYTDKNIMKLLYTPLVRPHPQHILRKTVTNSKKSKKEQQSWSIN</sequence>
<keyword evidence="3" id="KW-1185">Reference proteome</keyword>
<feature type="region of interest" description="Disordered" evidence="1">
    <location>
        <begin position="145"/>
        <end position="164"/>
    </location>
</feature>
<comment type="caution">
    <text evidence="2">The sequence shown here is derived from an EMBL/GenBank/DDBJ whole genome shotgun (WGS) entry which is preliminary data.</text>
</comment>
<evidence type="ECO:0000256" key="1">
    <source>
        <dbReference type="SAM" id="MobiDB-lite"/>
    </source>
</evidence>
<dbReference type="AlphaFoldDB" id="A0A814QMF8"/>
<dbReference type="PANTHER" id="PTHR33332">
    <property type="entry name" value="REVERSE TRANSCRIPTASE DOMAIN-CONTAINING PROTEIN"/>
    <property type="match status" value="1"/>
</dbReference>
<reference evidence="2" key="1">
    <citation type="submission" date="2021-02" db="EMBL/GenBank/DDBJ databases">
        <authorList>
            <person name="Nowell W R."/>
        </authorList>
    </citation>
    <scope>NUCLEOTIDE SEQUENCE</scope>
    <source>
        <strain evidence="2">Ploen Becks lab</strain>
    </source>
</reference>
<dbReference type="EMBL" id="CAJNOC010008819">
    <property type="protein sequence ID" value="CAF1121042.1"/>
    <property type="molecule type" value="Genomic_DNA"/>
</dbReference>
<organism evidence="2 3">
    <name type="scientific">Brachionus calyciflorus</name>
    <dbReference type="NCBI Taxonomy" id="104777"/>
    <lineage>
        <taxon>Eukaryota</taxon>
        <taxon>Metazoa</taxon>
        <taxon>Spiralia</taxon>
        <taxon>Gnathifera</taxon>
        <taxon>Rotifera</taxon>
        <taxon>Eurotatoria</taxon>
        <taxon>Monogononta</taxon>
        <taxon>Pseudotrocha</taxon>
        <taxon>Ploima</taxon>
        <taxon>Brachionidae</taxon>
        <taxon>Brachionus</taxon>
    </lineage>
</organism>